<organism evidence="3 4">
    <name type="scientific">Legionella impletisoli</name>
    <dbReference type="NCBI Taxonomy" id="343510"/>
    <lineage>
        <taxon>Bacteria</taxon>
        <taxon>Pseudomonadati</taxon>
        <taxon>Pseudomonadota</taxon>
        <taxon>Gammaproteobacteria</taxon>
        <taxon>Legionellales</taxon>
        <taxon>Legionellaceae</taxon>
        <taxon>Legionella</taxon>
    </lineage>
</organism>
<protein>
    <submittedName>
        <fullName evidence="3">CsbD family protein</fullName>
    </submittedName>
</protein>
<dbReference type="PIRSF" id="PIRSF039008">
    <property type="entry name" value="YjbJ"/>
    <property type="match status" value="1"/>
</dbReference>
<dbReference type="InterPro" id="IPR008462">
    <property type="entry name" value="CsbD"/>
</dbReference>
<reference evidence="3" key="1">
    <citation type="journal article" date="2014" name="Int. J. Syst. Evol. Microbiol.">
        <title>Complete genome sequence of Corynebacterium casei LMG S-19264T (=DSM 44701T), isolated from a smear-ripened cheese.</title>
        <authorList>
            <consortium name="US DOE Joint Genome Institute (JGI-PGF)"/>
            <person name="Walter F."/>
            <person name="Albersmeier A."/>
            <person name="Kalinowski J."/>
            <person name="Ruckert C."/>
        </authorList>
    </citation>
    <scope>NUCLEOTIDE SEQUENCE</scope>
    <source>
        <strain evidence="3">JCM 13919</strain>
    </source>
</reference>
<dbReference type="InterPro" id="IPR026042">
    <property type="entry name" value="YjbJ"/>
</dbReference>
<dbReference type="Pfam" id="PF05532">
    <property type="entry name" value="CsbD"/>
    <property type="match status" value="1"/>
</dbReference>
<accession>A0A917JXL8</accession>
<dbReference type="AlphaFoldDB" id="A0A917JXL8"/>
<evidence type="ECO:0000313" key="3">
    <source>
        <dbReference type="EMBL" id="GGI90129.1"/>
    </source>
</evidence>
<dbReference type="InterPro" id="IPR050423">
    <property type="entry name" value="UPF0337_stress_rsp"/>
</dbReference>
<evidence type="ECO:0000313" key="4">
    <source>
        <dbReference type="Proteomes" id="UP000630149"/>
    </source>
</evidence>
<evidence type="ECO:0000259" key="2">
    <source>
        <dbReference type="Pfam" id="PF05532"/>
    </source>
</evidence>
<evidence type="ECO:0000256" key="1">
    <source>
        <dbReference type="ARBA" id="ARBA00009129"/>
    </source>
</evidence>
<dbReference type="OrthoDB" id="9796058at2"/>
<sequence length="65" mass="7734">MNKDIFEGNWEQIKGELRQFWGKLTDDDLQQIKGNQEELLGKLQKHYGYTKEEAKKAVNDFMNSR</sequence>
<comment type="similarity">
    <text evidence="1">Belongs to the UPF0337 (CsbD) family.</text>
</comment>
<name>A0A917JXL8_9GAMM</name>
<dbReference type="PANTHER" id="PTHR34977">
    <property type="entry name" value="UPF0337 PROTEIN YJBJ"/>
    <property type="match status" value="1"/>
</dbReference>
<reference evidence="3" key="2">
    <citation type="submission" date="2020-09" db="EMBL/GenBank/DDBJ databases">
        <authorList>
            <person name="Sun Q."/>
            <person name="Ohkuma M."/>
        </authorList>
    </citation>
    <scope>NUCLEOTIDE SEQUENCE</scope>
    <source>
        <strain evidence="3">JCM 13919</strain>
    </source>
</reference>
<keyword evidence="4" id="KW-1185">Reference proteome</keyword>
<proteinExistence type="inferred from homology"/>
<dbReference type="Proteomes" id="UP000630149">
    <property type="component" value="Unassembled WGS sequence"/>
</dbReference>
<dbReference type="SUPFAM" id="SSF69047">
    <property type="entry name" value="Hypothetical protein YjbJ"/>
    <property type="match status" value="1"/>
</dbReference>
<gene>
    <name evidence="3" type="ORF">GCM10007966_18600</name>
</gene>
<comment type="caution">
    <text evidence="3">The sequence shown here is derived from an EMBL/GenBank/DDBJ whole genome shotgun (WGS) entry which is preliminary data.</text>
</comment>
<dbReference type="InterPro" id="IPR036629">
    <property type="entry name" value="YjbJ_sf"/>
</dbReference>
<dbReference type="Gene3D" id="1.10.1470.10">
    <property type="entry name" value="YjbJ"/>
    <property type="match status" value="1"/>
</dbReference>
<dbReference type="EMBL" id="BMOB01000008">
    <property type="protein sequence ID" value="GGI90129.1"/>
    <property type="molecule type" value="Genomic_DNA"/>
</dbReference>
<dbReference type="PANTHER" id="PTHR34977:SF1">
    <property type="entry name" value="UPF0337 PROTEIN YJBJ"/>
    <property type="match status" value="1"/>
</dbReference>
<dbReference type="RefSeq" id="WP_131777060.1">
    <property type="nucleotide sequence ID" value="NZ_BMOB01000008.1"/>
</dbReference>
<feature type="domain" description="CsbD-like" evidence="2">
    <location>
        <begin position="4"/>
        <end position="56"/>
    </location>
</feature>